<evidence type="ECO:0000313" key="3">
    <source>
        <dbReference type="Proteomes" id="UP000681967"/>
    </source>
</evidence>
<evidence type="ECO:0000313" key="1">
    <source>
        <dbReference type="EMBL" id="CAF4048251.1"/>
    </source>
</evidence>
<dbReference type="AlphaFoldDB" id="A0A8S2PHT9"/>
<dbReference type="PANTHER" id="PTHR21301">
    <property type="entry name" value="REVERSE TRANSCRIPTASE"/>
    <property type="match status" value="1"/>
</dbReference>
<accession>A0A8S2PHT9</accession>
<evidence type="ECO:0008006" key="4">
    <source>
        <dbReference type="Google" id="ProtNLM"/>
    </source>
</evidence>
<name>A0A8S2PHT9_9BILA</name>
<dbReference type="EMBL" id="CAJOBI010005991">
    <property type="protein sequence ID" value="CAF4048251.1"/>
    <property type="molecule type" value="Genomic_DNA"/>
</dbReference>
<reference evidence="2" key="1">
    <citation type="submission" date="2021-02" db="EMBL/GenBank/DDBJ databases">
        <authorList>
            <person name="Nowell W R."/>
        </authorList>
    </citation>
    <scope>NUCLEOTIDE SEQUENCE</scope>
</reference>
<evidence type="ECO:0000313" key="2">
    <source>
        <dbReference type="EMBL" id="CAF4050884.1"/>
    </source>
</evidence>
<gene>
    <name evidence="2" type="ORF">BYL167_LOCUS16428</name>
    <name evidence="1" type="ORF">SMN809_LOCUS14500</name>
</gene>
<protein>
    <recommendedName>
        <fullName evidence="4">Reverse transcriptase domain-containing protein</fullName>
    </recommendedName>
</protein>
<dbReference type="Proteomes" id="UP000681967">
    <property type="component" value="Unassembled WGS sequence"/>
</dbReference>
<proteinExistence type="predicted"/>
<sequence length="339" mass="39650">MLTSWNLTEVSTTREQEVLANEIENIILGFSKEENNAIIDAEDDSGYIEFKHYNELREKRYNLEAEQSLYFLEHYQEKSNEYMDKTEAYECLGVNDSLPNLIERTNKYLLDLRLANWISQKQYERLCMKSSEVRLARLYYLPKTHKPGAPPRPIVSGLKHPTIKISKYLDELLAPLFDKMALNTTLSFGFEVIKNLYEWSAHNLRQETLLCTIDVVDLCTMIPKIEGILAIRKMLDCLKIKPIGGLKIETIIRLSQFVVKKTLLSLRRSILSSSSWWCYGDIIKQIINGGGSYLRYIDDIFIIINWPIRHLYKQIDRWNLFDLNIQLKVQHGCPIDFLD</sequence>
<dbReference type="EMBL" id="CAJOBH010006281">
    <property type="protein sequence ID" value="CAF4050884.1"/>
    <property type="molecule type" value="Genomic_DNA"/>
</dbReference>
<organism evidence="2 3">
    <name type="scientific">Rotaria magnacalcarata</name>
    <dbReference type="NCBI Taxonomy" id="392030"/>
    <lineage>
        <taxon>Eukaryota</taxon>
        <taxon>Metazoa</taxon>
        <taxon>Spiralia</taxon>
        <taxon>Gnathifera</taxon>
        <taxon>Rotifera</taxon>
        <taxon>Eurotatoria</taxon>
        <taxon>Bdelloidea</taxon>
        <taxon>Philodinida</taxon>
        <taxon>Philodinidae</taxon>
        <taxon>Rotaria</taxon>
    </lineage>
</organism>
<comment type="caution">
    <text evidence="2">The sequence shown here is derived from an EMBL/GenBank/DDBJ whole genome shotgun (WGS) entry which is preliminary data.</text>
</comment>
<dbReference type="Proteomes" id="UP000676336">
    <property type="component" value="Unassembled WGS sequence"/>
</dbReference>
<dbReference type="PANTHER" id="PTHR21301:SF10">
    <property type="entry name" value="REVERSE TRANSCRIPTASE DOMAIN-CONTAINING PROTEIN"/>
    <property type="match status" value="1"/>
</dbReference>